<evidence type="ECO:0000256" key="3">
    <source>
        <dbReference type="ARBA" id="ARBA00022989"/>
    </source>
</evidence>
<evidence type="ECO:0000256" key="4">
    <source>
        <dbReference type="ARBA" id="ARBA00023136"/>
    </source>
</evidence>
<name>A0ABR3P3L4_9PEZI</name>
<sequence>MLVAMFFGTLMNITTRMLEVEGNNGKGLHPFQILFARMSITVVLASAYMWWTKTPHFPLGAPEVRSLLVARGLGGFFGVFGMYYSLLYLPMADATVITFLAPSLSCWACSFLINEPFTRIEKIGSLVAFVGVIFIARPTSLFAGAGTDAPPAGSTGDMVPGVPVNGTSSSPGIPDASNYDNVTPAQRLAAVGLALVGVFGSVCAFTTIRWIGRRAHPLISTNYFAVWCTIVSTVAQLTLPGVGFLLPASAREWGMLIFLGICGFTMQFLLAAGLSYEKSSRATNMTYTSMLYALTFDKLVFGQTPGSMSIIGSTLILGSAIYMAVHRDSSADPGPSKESDEGGDTSDGLAGHSNREGLEGTDEEGVRLMGAMEDGQAGRKSFDEDVVELRSLG</sequence>
<keyword evidence="9" id="KW-1185">Reference proteome</keyword>
<dbReference type="PANTHER" id="PTHR22911">
    <property type="entry name" value="ACYL-MALONYL CONDENSING ENZYME-RELATED"/>
    <property type="match status" value="1"/>
</dbReference>
<feature type="compositionally biased region" description="Basic and acidic residues" evidence="5">
    <location>
        <begin position="328"/>
        <end position="340"/>
    </location>
</feature>
<evidence type="ECO:0000259" key="7">
    <source>
        <dbReference type="Pfam" id="PF00892"/>
    </source>
</evidence>
<dbReference type="InterPro" id="IPR037185">
    <property type="entry name" value="EmrE-like"/>
</dbReference>
<dbReference type="Pfam" id="PF00892">
    <property type="entry name" value="EamA"/>
    <property type="match status" value="2"/>
</dbReference>
<evidence type="ECO:0000313" key="9">
    <source>
        <dbReference type="Proteomes" id="UP001562354"/>
    </source>
</evidence>
<dbReference type="EMBL" id="JBFMKM010000016">
    <property type="protein sequence ID" value="KAL1296889.1"/>
    <property type="molecule type" value="Genomic_DNA"/>
</dbReference>
<comment type="subcellular location">
    <subcellularLocation>
        <location evidence="1">Membrane</location>
        <topology evidence="1">Multi-pass membrane protein</topology>
    </subcellularLocation>
</comment>
<feature type="transmembrane region" description="Helical" evidence="6">
    <location>
        <begin position="126"/>
        <end position="145"/>
    </location>
</feature>
<dbReference type="SUPFAM" id="SSF103481">
    <property type="entry name" value="Multidrug resistance efflux transporter EmrE"/>
    <property type="match status" value="2"/>
</dbReference>
<evidence type="ECO:0000256" key="5">
    <source>
        <dbReference type="SAM" id="MobiDB-lite"/>
    </source>
</evidence>
<feature type="domain" description="EamA" evidence="7">
    <location>
        <begin position="191"/>
        <end position="323"/>
    </location>
</feature>
<feature type="transmembrane region" description="Helical" evidence="6">
    <location>
        <begin position="64"/>
        <end position="84"/>
    </location>
</feature>
<feature type="region of interest" description="Disordered" evidence="5">
    <location>
        <begin position="328"/>
        <end position="384"/>
    </location>
</feature>
<feature type="domain" description="EamA" evidence="7">
    <location>
        <begin position="5"/>
        <end position="136"/>
    </location>
</feature>
<dbReference type="RefSeq" id="XP_069196571.1">
    <property type="nucleotide sequence ID" value="XM_069344154.1"/>
</dbReference>
<gene>
    <name evidence="8" type="ORF">AAFC00_004503</name>
</gene>
<dbReference type="PANTHER" id="PTHR22911:SF6">
    <property type="entry name" value="SOLUTE CARRIER FAMILY 35 MEMBER G1"/>
    <property type="match status" value="1"/>
</dbReference>
<dbReference type="GeneID" id="95978203"/>
<feature type="transmembrane region" description="Helical" evidence="6">
    <location>
        <begin position="223"/>
        <end position="247"/>
    </location>
</feature>
<dbReference type="InterPro" id="IPR000620">
    <property type="entry name" value="EamA_dom"/>
</dbReference>
<feature type="transmembrane region" description="Helical" evidence="6">
    <location>
        <begin position="253"/>
        <end position="272"/>
    </location>
</feature>
<accession>A0ABR3P3L4</accession>
<evidence type="ECO:0000313" key="8">
    <source>
        <dbReference type="EMBL" id="KAL1296889.1"/>
    </source>
</evidence>
<evidence type="ECO:0000256" key="2">
    <source>
        <dbReference type="ARBA" id="ARBA00022692"/>
    </source>
</evidence>
<reference evidence="8 9" key="1">
    <citation type="submission" date="2024-07" db="EMBL/GenBank/DDBJ databases">
        <title>Draft sequence of the Neodothiora populina.</title>
        <authorList>
            <person name="Drown D.D."/>
            <person name="Schuette U.S."/>
            <person name="Buechlein A.B."/>
            <person name="Rusch D.R."/>
            <person name="Winton L.W."/>
            <person name="Adams G.A."/>
        </authorList>
    </citation>
    <scope>NUCLEOTIDE SEQUENCE [LARGE SCALE GENOMIC DNA]</scope>
    <source>
        <strain evidence="8 9">CPC 39397</strain>
    </source>
</reference>
<evidence type="ECO:0000256" key="1">
    <source>
        <dbReference type="ARBA" id="ARBA00004141"/>
    </source>
</evidence>
<evidence type="ECO:0000256" key="6">
    <source>
        <dbReference type="SAM" id="Phobius"/>
    </source>
</evidence>
<comment type="caution">
    <text evidence="8">The sequence shown here is derived from an EMBL/GenBank/DDBJ whole genome shotgun (WGS) entry which is preliminary data.</text>
</comment>
<proteinExistence type="predicted"/>
<keyword evidence="2 6" id="KW-0812">Transmembrane</keyword>
<organism evidence="8 9">
    <name type="scientific">Neodothiora populina</name>
    <dbReference type="NCBI Taxonomy" id="2781224"/>
    <lineage>
        <taxon>Eukaryota</taxon>
        <taxon>Fungi</taxon>
        <taxon>Dikarya</taxon>
        <taxon>Ascomycota</taxon>
        <taxon>Pezizomycotina</taxon>
        <taxon>Dothideomycetes</taxon>
        <taxon>Dothideomycetidae</taxon>
        <taxon>Dothideales</taxon>
        <taxon>Dothioraceae</taxon>
        <taxon>Neodothiora</taxon>
    </lineage>
</organism>
<feature type="transmembrane region" description="Helical" evidence="6">
    <location>
        <begin position="188"/>
        <end position="211"/>
    </location>
</feature>
<feature type="transmembrane region" description="Helical" evidence="6">
    <location>
        <begin position="34"/>
        <end position="52"/>
    </location>
</feature>
<dbReference type="Proteomes" id="UP001562354">
    <property type="component" value="Unassembled WGS sequence"/>
</dbReference>
<keyword evidence="4 6" id="KW-0472">Membrane</keyword>
<keyword evidence="3 6" id="KW-1133">Transmembrane helix</keyword>
<protein>
    <recommendedName>
        <fullName evidence="7">EamA domain-containing protein</fullName>
    </recommendedName>
</protein>